<dbReference type="RefSeq" id="WP_208410187.1">
    <property type="nucleotide sequence ID" value="NZ_JAANOW010000001.1"/>
</dbReference>
<keyword evidence="2" id="KW-1185">Reference proteome</keyword>
<protein>
    <submittedName>
        <fullName evidence="1">Acyl-coenzyme A synthetase/AMP-(Fatty) acid ligase</fullName>
    </submittedName>
</protein>
<name>A0A7X5TYG5_9MYCO</name>
<evidence type="ECO:0000313" key="2">
    <source>
        <dbReference type="Proteomes" id="UP000547444"/>
    </source>
</evidence>
<accession>A0A7X5TYG5</accession>
<keyword evidence="1" id="KW-0436">Ligase</keyword>
<gene>
    <name evidence="1" type="ORF">FHU31_002042</name>
</gene>
<comment type="caution">
    <text evidence="1">The sequence shown here is derived from an EMBL/GenBank/DDBJ whole genome shotgun (WGS) entry which is preliminary data.</text>
</comment>
<dbReference type="InterPro" id="IPR042099">
    <property type="entry name" value="ANL_N_sf"/>
</dbReference>
<dbReference type="GO" id="GO:0016874">
    <property type="term" value="F:ligase activity"/>
    <property type="evidence" value="ECO:0007669"/>
    <property type="project" value="UniProtKB-KW"/>
</dbReference>
<dbReference type="AlphaFoldDB" id="A0A7X5TYG5"/>
<evidence type="ECO:0000313" key="1">
    <source>
        <dbReference type="EMBL" id="NIH95086.1"/>
    </source>
</evidence>
<dbReference type="EMBL" id="JAANOW010000001">
    <property type="protein sequence ID" value="NIH95086.1"/>
    <property type="molecule type" value="Genomic_DNA"/>
</dbReference>
<organism evidence="1 2">
    <name type="scientific">Mycolicibacterium fluoranthenivorans</name>
    <dbReference type="NCBI Taxonomy" id="258505"/>
    <lineage>
        <taxon>Bacteria</taxon>
        <taxon>Bacillati</taxon>
        <taxon>Actinomycetota</taxon>
        <taxon>Actinomycetes</taxon>
        <taxon>Mycobacteriales</taxon>
        <taxon>Mycobacteriaceae</taxon>
        <taxon>Mycolicibacterium</taxon>
    </lineage>
</organism>
<dbReference type="Proteomes" id="UP000547444">
    <property type="component" value="Unassembled WGS sequence"/>
</dbReference>
<dbReference type="Gene3D" id="3.40.50.12780">
    <property type="entry name" value="N-terminal domain of ligase-like"/>
    <property type="match status" value="1"/>
</dbReference>
<proteinExistence type="predicted"/>
<sequence>MSHFDDWVTDPSVTKARIEAFLADSGNSGREFLDRYVVCTTSGATGIPAILLHDHAALVVYNVLGYARSLSVFWHSPGLGWALVRGRGRLAAVFVSGGHFLGNTMMARRIRKMPWRGGMQRIFSAALSRPVGSPTMC</sequence>
<reference evidence="1 2" key="1">
    <citation type="submission" date="2020-03" db="EMBL/GenBank/DDBJ databases">
        <title>Sequencing the genomes of 1000 actinobacteria strains.</title>
        <authorList>
            <person name="Klenk H.-P."/>
        </authorList>
    </citation>
    <scope>NUCLEOTIDE SEQUENCE [LARGE SCALE GENOMIC DNA]</scope>
    <source>
        <strain evidence="1 2">DSM 44556</strain>
    </source>
</reference>